<sequence>MNISFVIPAYNCQDTIVETVESIFDQNFEEGDEILIVDDLSTDSTVRVLKELATKYPSIRLFFHHVNKGTAAAGRNTAIEQAKHELIFCVDADNVLVPGSVSKLKKYMLDNQADAAAFGEIHFFKDGEDGSKKLVYKTVFKSGVYKLADALSVNYFIGQSGNYLYTKQSWLKAGRYFEPTLINQTLDSWTFTIRQLGVGCKLVKLADTHYLHRRTGSSHWNREIKKGSVSLAALTGIMPFLNQITDEDVDYIFGKETRYTWFDDLEKRPIHLKSGETGTGALKIVSVNEHVKKYPLWKRIIGAVLREIKA</sequence>
<dbReference type="RefSeq" id="WP_313982796.1">
    <property type="nucleotide sequence ID" value="NZ_JASJOS010000010.1"/>
</dbReference>
<dbReference type="Gene3D" id="3.90.550.10">
    <property type="entry name" value="Spore Coat Polysaccharide Biosynthesis Protein SpsA, Chain A"/>
    <property type="match status" value="1"/>
</dbReference>
<dbReference type="EMBL" id="JASJOS010000010">
    <property type="protein sequence ID" value="MDJ1483175.1"/>
    <property type="molecule type" value="Genomic_DNA"/>
</dbReference>
<protein>
    <submittedName>
        <fullName evidence="2">Glycosyltransferase family 2 protein</fullName>
        <ecNumber evidence="2">2.4.-.-</ecNumber>
    </submittedName>
</protein>
<evidence type="ECO:0000313" key="2">
    <source>
        <dbReference type="EMBL" id="MDJ1483175.1"/>
    </source>
</evidence>
<evidence type="ECO:0000259" key="1">
    <source>
        <dbReference type="Pfam" id="PF00535"/>
    </source>
</evidence>
<organism evidence="2 3">
    <name type="scientific">Xanthocytophaga flava</name>
    <dbReference type="NCBI Taxonomy" id="3048013"/>
    <lineage>
        <taxon>Bacteria</taxon>
        <taxon>Pseudomonadati</taxon>
        <taxon>Bacteroidota</taxon>
        <taxon>Cytophagia</taxon>
        <taxon>Cytophagales</taxon>
        <taxon>Rhodocytophagaceae</taxon>
        <taxon>Xanthocytophaga</taxon>
    </lineage>
</organism>
<dbReference type="SUPFAM" id="SSF53448">
    <property type="entry name" value="Nucleotide-diphospho-sugar transferases"/>
    <property type="match status" value="1"/>
</dbReference>
<feature type="domain" description="Glycosyltransferase 2-like" evidence="1">
    <location>
        <begin position="4"/>
        <end position="133"/>
    </location>
</feature>
<accession>A0AAE3QTY4</accession>
<comment type="caution">
    <text evidence="2">The sequence shown here is derived from an EMBL/GenBank/DDBJ whole genome shotgun (WGS) entry which is preliminary data.</text>
</comment>
<gene>
    <name evidence="2" type="ORF">QNI16_21940</name>
</gene>
<dbReference type="AlphaFoldDB" id="A0AAE3QTY4"/>
<dbReference type="InterPro" id="IPR001173">
    <property type="entry name" value="Glyco_trans_2-like"/>
</dbReference>
<dbReference type="GO" id="GO:0016758">
    <property type="term" value="F:hexosyltransferase activity"/>
    <property type="evidence" value="ECO:0007669"/>
    <property type="project" value="UniProtKB-ARBA"/>
</dbReference>
<dbReference type="Pfam" id="PF00535">
    <property type="entry name" value="Glycos_transf_2"/>
    <property type="match status" value="1"/>
</dbReference>
<dbReference type="InterPro" id="IPR029044">
    <property type="entry name" value="Nucleotide-diphossugar_trans"/>
</dbReference>
<dbReference type="EC" id="2.4.-.-" evidence="2"/>
<keyword evidence="2" id="KW-0328">Glycosyltransferase</keyword>
<dbReference type="CDD" id="cd00761">
    <property type="entry name" value="Glyco_tranf_GTA_type"/>
    <property type="match status" value="1"/>
</dbReference>
<dbReference type="PANTHER" id="PTHR22916:SF3">
    <property type="entry name" value="UDP-GLCNAC:BETAGAL BETA-1,3-N-ACETYLGLUCOSAMINYLTRANSFERASE-LIKE PROTEIN 1"/>
    <property type="match status" value="1"/>
</dbReference>
<reference evidence="2" key="1">
    <citation type="submission" date="2023-05" db="EMBL/GenBank/DDBJ databases">
        <authorList>
            <person name="Zhang X."/>
        </authorList>
    </citation>
    <scope>NUCLEOTIDE SEQUENCE</scope>
    <source>
        <strain evidence="2">YF14B1</strain>
    </source>
</reference>
<dbReference type="PANTHER" id="PTHR22916">
    <property type="entry name" value="GLYCOSYLTRANSFERASE"/>
    <property type="match status" value="1"/>
</dbReference>
<evidence type="ECO:0000313" key="3">
    <source>
        <dbReference type="Proteomes" id="UP001241110"/>
    </source>
</evidence>
<name>A0AAE3QTY4_9BACT</name>
<keyword evidence="2" id="KW-0808">Transferase</keyword>
<proteinExistence type="predicted"/>
<dbReference type="Proteomes" id="UP001241110">
    <property type="component" value="Unassembled WGS sequence"/>
</dbReference>